<protein>
    <submittedName>
        <fullName evidence="2">Uncharacterized protein</fullName>
    </submittedName>
</protein>
<evidence type="ECO:0000256" key="1">
    <source>
        <dbReference type="SAM" id="MobiDB-lite"/>
    </source>
</evidence>
<evidence type="ECO:0000313" key="2">
    <source>
        <dbReference type="EMBL" id="ABM60176.1"/>
    </source>
</evidence>
<dbReference type="STRING" id="391735.Veis_4475"/>
<dbReference type="HOGENOM" id="CLU_2496989_0_0_4"/>
<evidence type="ECO:0000313" key="3">
    <source>
        <dbReference type="Proteomes" id="UP000000374"/>
    </source>
</evidence>
<dbReference type="eggNOG" id="COG4231">
    <property type="taxonomic scope" value="Bacteria"/>
</dbReference>
<accession>A1WRB9</accession>
<reference evidence="3" key="1">
    <citation type="submission" date="2006-12" db="EMBL/GenBank/DDBJ databases">
        <title>Complete sequence of chromosome 1 of Verminephrobacter eiseniae EF01-2.</title>
        <authorList>
            <person name="Copeland A."/>
            <person name="Lucas S."/>
            <person name="Lapidus A."/>
            <person name="Barry K."/>
            <person name="Detter J.C."/>
            <person name="Glavina del Rio T."/>
            <person name="Dalin E."/>
            <person name="Tice H."/>
            <person name="Pitluck S."/>
            <person name="Chertkov O."/>
            <person name="Brettin T."/>
            <person name="Bruce D."/>
            <person name="Han C."/>
            <person name="Tapia R."/>
            <person name="Gilna P."/>
            <person name="Schmutz J."/>
            <person name="Larimer F."/>
            <person name="Land M."/>
            <person name="Hauser L."/>
            <person name="Kyrpides N."/>
            <person name="Kim E."/>
            <person name="Stahl D."/>
            <person name="Richardson P."/>
        </authorList>
    </citation>
    <scope>NUCLEOTIDE SEQUENCE [LARGE SCALE GENOMIC DNA]</scope>
    <source>
        <strain evidence="3">EF01-2</strain>
    </source>
</reference>
<dbReference type="AlphaFoldDB" id="A1WRB9"/>
<dbReference type="KEGG" id="vei:Veis_4475"/>
<dbReference type="Proteomes" id="UP000000374">
    <property type="component" value="Chromosome"/>
</dbReference>
<dbReference type="GeneID" id="76462780"/>
<proteinExistence type="predicted"/>
<dbReference type="EMBL" id="CP000542">
    <property type="protein sequence ID" value="ABM60176.1"/>
    <property type="molecule type" value="Genomic_DNA"/>
</dbReference>
<organism evidence="2 3">
    <name type="scientific">Verminephrobacter eiseniae (strain EF01-2)</name>
    <dbReference type="NCBI Taxonomy" id="391735"/>
    <lineage>
        <taxon>Bacteria</taxon>
        <taxon>Pseudomonadati</taxon>
        <taxon>Pseudomonadota</taxon>
        <taxon>Betaproteobacteria</taxon>
        <taxon>Burkholderiales</taxon>
        <taxon>Comamonadaceae</taxon>
        <taxon>Verminephrobacter</taxon>
    </lineage>
</organism>
<name>A1WRB9_VEREI</name>
<feature type="region of interest" description="Disordered" evidence="1">
    <location>
        <begin position="52"/>
        <end position="86"/>
    </location>
</feature>
<dbReference type="OrthoDB" id="8481862at2"/>
<sequence length="86" mass="9258">MSTARPPEGAHTVAEGEGTSVSTATVNPDDKYTLRQGRIFITGTQALVRLPMTQQQRERRAGRDTASACARPNGKNLPGAQRAHSR</sequence>
<gene>
    <name evidence="2" type="ordered locus">Veis_4475</name>
</gene>
<feature type="region of interest" description="Disordered" evidence="1">
    <location>
        <begin position="1"/>
        <end position="29"/>
    </location>
</feature>
<keyword evidence="3" id="KW-1185">Reference proteome</keyword>
<dbReference type="RefSeq" id="WP_011812161.1">
    <property type="nucleotide sequence ID" value="NC_008786.1"/>
</dbReference>